<sequence length="113" mass="12846">MAATVRVAFSFNEEEVFDRLEPIGITSSYSTLLRVIEEVGDSCYENILNELKNGKKCRLIGDNVNFRVDKKSFNVAMKSKVNTTTGLHRVLLFKIVNFLNTLMSLKDQLEVLI</sequence>
<name>K1Q1H6_MAGGI</name>
<protein>
    <submittedName>
        <fullName evidence="1">Uncharacterized protein</fullName>
    </submittedName>
</protein>
<reference evidence="1" key="1">
    <citation type="journal article" date="2012" name="Nature">
        <title>The oyster genome reveals stress adaptation and complexity of shell formation.</title>
        <authorList>
            <person name="Zhang G."/>
            <person name="Fang X."/>
            <person name="Guo X."/>
            <person name="Li L."/>
            <person name="Luo R."/>
            <person name="Xu F."/>
            <person name="Yang P."/>
            <person name="Zhang L."/>
            <person name="Wang X."/>
            <person name="Qi H."/>
            <person name="Xiong Z."/>
            <person name="Que H."/>
            <person name="Xie Y."/>
            <person name="Holland P.W."/>
            <person name="Paps J."/>
            <person name="Zhu Y."/>
            <person name="Wu F."/>
            <person name="Chen Y."/>
            <person name="Wang J."/>
            <person name="Peng C."/>
            <person name="Meng J."/>
            <person name="Yang L."/>
            <person name="Liu J."/>
            <person name="Wen B."/>
            <person name="Zhang N."/>
            <person name="Huang Z."/>
            <person name="Zhu Q."/>
            <person name="Feng Y."/>
            <person name="Mount A."/>
            <person name="Hedgecock D."/>
            <person name="Xu Z."/>
            <person name="Liu Y."/>
            <person name="Domazet-Loso T."/>
            <person name="Du Y."/>
            <person name="Sun X."/>
            <person name="Zhang S."/>
            <person name="Liu B."/>
            <person name="Cheng P."/>
            <person name="Jiang X."/>
            <person name="Li J."/>
            <person name="Fan D."/>
            <person name="Wang W."/>
            <person name="Fu W."/>
            <person name="Wang T."/>
            <person name="Wang B."/>
            <person name="Zhang J."/>
            <person name="Peng Z."/>
            <person name="Li Y."/>
            <person name="Li N."/>
            <person name="Wang J."/>
            <person name="Chen M."/>
            <person name="He Y."/>
            <person name="Tan F."/>
            <person name="Song X."/>
            <person name="Zheng Q."/>
            <person name="Huang R."/>
            <person name="Yang H."/>
            <person name="Du X."/>
            <person name="Chen L."/>
            <person name="Yang M."/>
            <person name="Gaffney P.M."/>
            <person name="Wang S."/>
            <person name="Luo L."/>
            <person name="She Z."/>
            <person name="Ming Y."/>
            <person name="Huang W."/>
            <person name="Zhang S."/>
            <person name="Huang B."/>
            <person name="Zhang Y."/>
            <person name="Qu T."/>
            <person name="Ni P."/>
            <person name="Miao G."/>
            <person name="Wang J."/>
            <person name="Wang Q."/>
            <person name="Steinberg C.E."/>
            <person name="Wang H."/>
            <person name="Li N."/>
            <person name="Qian L."/>
            <person name="Zhang G."/>
            <person name="Li Y."/>
            <person name="Yang H."/>
            <person name="Liu X."/>
            <person name="Wang J."/>
            <person name="Yin Y."/>
            <person name="Wang J."/>
        </authorList>
    </citation>
    <scope>NUCLEOTIDE SEQUENCE [LARGE SCALE GENOMIC DNA]</scope>
    <source>
        <strain evidence="1">05x7-T-G4-1.051#20</strain>
    </source>
</reference>
<dbReference type="HOGENOM" id="CLU_2135899_0_0_1"/>
<gene>
    <name evidence="1" type="ORF">CGI_10001828</name>
</gene>
<proteinExistence type="predicted"/>
<dbReference type="AlphaFoldDB" id="K1Q1H6"/>
<dbReference type="InParanoid" id="K1Q1H6"/>
<organism evidence="1">
    <name type="scientific">Magallana gigas</name>
    <name type="common">Pacific oyster</name>
    <name type="synonym">Crassostrea gigas</name>
    <dbReference type="NCBI Taxonomy" id="29159"/>
    <lineage>
        <taxon>Eukaryota</taxon>
        <taxon>Metazoa</taxon>
        <taxon>Spiralia</taxon>
        <taxon>Lophotrochozoa</taxon>
        <taxon>Mollusca</taxon>
        <taxon>Bivalvia</taxon>
        <taxon>Autobranchia</taxon>
        <taxon>Pteriomorphia</taxon>
        <taxon>Ostreida</taxon>
        <taxon>Ostreoidea</taxon>
        <taxon>Ostreidae</taxon>
        <taxon>Magallana</taxon>
    </lineage>
</organism>
<evidence type="ECO:0000313" key="1">
    <source>
        <dbReference type="EMBL" id="EKC22650.1"/>
    </source>
</evidence>
<dbReference type="EMBL" id="JH818624">
    <property type="protein sequence ID" value="EKC22650.1"/>
    <property type="molecule type" value="Genomic_DNA"/>
</dbReference>
<accession>K1Q1H6</accession>